<organism evidence="1">
    <name type="scientific">Metamycoplasma hominis</name>
    <name type="common">Mycoplasma hominis</name>
    <dbReference type="NCBI Taxonomy" id="2098"/>
    <lineage>
        <taxon>Bacteria</taxon>
        <taxon>Bacillati</taxon>
        <taxon>Mycoplasmatota</taxon>
        <taxon>Mycoplasmoidales</taxon>
        <taxon>Metamycoplasmataceae</taxon>
        <taxon>Metamycoplasma</taxon>
    </lineage>
</organism>
<dbReference type="EMBL" id="WMLC01000018">
    <property type="protein sequence ID" value="MTH75787.1"/>
    <property type="molecule type" value="Genomic_DNA"/>
</dbReference>
<evidence type="ECO:0000313" key="1">
    <source>
        <dbReference type="EMBL" id="MTH75787.1"/>
    </source>
</evidence>
<dbReference type="RefSeq" id="WP_049342600.1">
    <property type="nucleotide sequence ID" value="NZ_CP055143.1"/>
</dbReference>
<comment type="caution">
    <text evidence="1">The sequence shown here is derived from an EMBL/GenBank/DDBJ whole genome shotgun (WGS) entry which is preliminary data.</text>
</comment>
<protein>
    <submittedName>
        <fullName evidence="1">Uncharacterized protein</fullName>
    </submittedName>
</protein>
<accession>A0A6A8Q0G5</accession>
<sequence>MQNIGNYNTTQSEIDIVRYWLNLNGYQNVVKIFKDPNANDSDVIVQFANGTRCSFEVKNEGYNRFNKYHDLGIDYISVCEFKNATTEGKWKTGIKNPLDHYSFLNDLNITSSNFKWGKLIYSKANIWLFYVSKDGKINNSSITYIEAFCGLGMTSAEFLIYLQSYCKFSVNNKLGNQQSANDTFDSATFFINKDDKFLDRYKF</sequence>
<name>A0A6A8Q0G5_METHO</name>
<gene>
    <name evidence="1" type="ORF">GLX26_01505</name>
</gene>
<proteinExistence type="predicted"/>
<reference evidence="1" key="1">
    <citation type="submission" date="2019-11" db="EMBL/GenBank/DDBJ databases">
        <title>Draft genome sequence of Mycoplasma hominis strain MH-1.</title>
        <authorList>
            <person name="Ruan Z."/>
            <person name="Zhang J."/>
            <person name="Xie X."/>
        </authorList>
    </citation>
    <scope>NUCLEOTIDE SEQUENCE</scope>
    <source>
        <strain evidence="1">MH-1</strain>
    </source>
</reference>
<dbReference type="AlphaFoldDB" id="A0A6A8Q0G5"/>